<evidence type="ECO:0000313" key="2">
    <source>
        <dbReference type="EMBL" id="URD67855.1"/>
    </source>
</evidence>
<dbReference type="AlphaFoldDB" id="A0AAE9L0F4"/>
<feature type="compositionally biased region" description="Polar residues" evidence="1">
    <location>
        <begin position="126"/>
        <end position="135"/>
    </location>
</feature>
<accession>A0AAE9L0F4</accession>
<evidence type="ECO:0000256" key="1">
    <source>
        <dbReference type="SAM" id="MobiDB-lite"/>
    </source>
</evidence>
<reference evidence="2" key="1">
    <citation type="submission" date="2022-05" db="EMBL/GenBank/DDBJ databases">
        <title>Alysiella filiformis genome sequencing.</title>
        <authorList>
            <person name="Viehboeck T."/>
        </authorList>
    </citation>
    <scope>NUCLEOTIDE SEQUENCE</scope>
    <source>
        <strain evidence="2">DSM 2580</strain>
    </source>
</reference>
<feature type="compositionally biased region" description="Low complexity" evidence="1">
    <location>
        <begin position="112"/>
        <end position="125"/>
    </location>
</feature>
<evidence type="ECO:0000313" key="3">
    <source>
        <dbReference type="Proteomes" id="UP001056819"/>
    </source>
</evidence>
<dbReference type="EMBL" id="CP097501">
    <property type="protein sequence ID" value="URD67855.1"/>
    <property type="molecule type" value="Genomic_DNA"/>
</dbReference>
<feature type="region of interest" description="Disordered" evidence="1">
    <location>
        <begin position="1"/>
        <end position="183"/>
    </location>
</feature>
<proteinExistence type="predicted"/>
<feature type="compositionally biased region" description="Low complexity" evidence="1">
    <location>
        <begin position="51"/>
        <end position="68"/>
    </location>
</feature>
<feature type="compositionally biased region" description="Basic and acidic residues" evidence="1">
    <location>
        <begin position="169"/>
        <end position="181"/>
    </location>
</feature>
<dbReference type="RefSeq" id="WP_051532017.1">
    <property type="nucleotide sequence ID" value="NZ_CP097501.1"/>
</dbReference>
<protein>
    <submittedName>
        <fullName evidence="2">Uncharacterized protein</fullName>
    </submittedName>
</protein>
<gene>
    <name evidence="2" type="ORF">LNQ82_01435</name>
</gene>
<sequence>MEERDNNQNASMVFTLQDEHNALPDAHEQDTWETAPHDWREPESPAEYGTADPAAYAPQAAAPVSAADDIPEPPPQSEAQEAPFRPAADESAAVHGTQAEENEQSADEQFADKVAAAALDALNQAENDSQETAQETADEASSEPAIIRDPAAVPDYRLPDPPPADNEPAPEREKPLAERAAELPAGSLAARIAGLHAPEALADHSDNALPEPAPAKPARETTPEEREYGRLRYLQHLADEHNRNLFDDSGEQNAILIQEDWLAAQNALESEQSKEFLLPVHTHTLKSPETPDAPEITVHVYNPPELPIGKRVKILSEEALIDGIRSRLQPHIANAVAGLTHRVLLRKTAALSYDLQMQLNEEVPQVVEEILQHHLDEIIHLVKREAAHEEVREYTAVPDDENV</sequence>
<name>A0AAE9L0F4_9NEIS</name>
<feature type="compositionally biased region" description="Basic and acidic residues" evidence="1">
    <location>
        <begin position="17"/>
        <end position="43"/>
    </location>
</feature>
<dbReference type="Proteomes" id="UP001056819">
    <property type="component" value="Chromosome"/>
</dbReference>
<feature type="region of interest" description="Disordered" evidence="1">
    <location>
        <begin position="203"/>
        <end position="225"/>
    </location>
</feature>
<organism evidence="2 3">
    <name type="scientific">Conchiformibius steedae DSM 2580</name>
    <dbReference type="NCBI Taxonomy" id="1121352"/>
    <lineage>
        <taxon>Bacteria</taxon>
        <taxon>Pseudomonadati</taxon>
        <taxon>Pseudomonadota</taxon>
        <taxon>Betaproteobacteria</taxon>
        <taxon>Neisseriales</taxon>
        <taxon>Neisseriaceae</taxon>
        <taxon>Conchiformibius</taxon>
    </lineage>
</organism>